<comment type="caution">
    <text evidence="1">The sequence shown here is derived from an EMBL/GenBank/DDBJ whole genome shotgun (WGS) entry which is preliminary data.</text>
</comment>
<dbReference type="EMBL" id="AATP01000001">
    <property type="protein sequence ID" value="EAU43221.1"/>
    <property type="molecule type" value="Genomic_DNA"/>
</dbReference>
<dbReference type="STRING" id="217511.GCA_001463845_00809"/>
<name>Q0G543_9HYPH</name>
<protein>
    <submittedName>
        <fullName evidence="1">Uncharacterized protein</fullName>
    </submittedName>
</protein>
<dbReference type="AlphaFoldDB" id="Q0G543"/>
<proteinExistence type="predicted"/>
<dbReference type="HOGENOM" id="CLU_1914002_0_0_5"/>
<keyword evidence="2" id="KW-1185">Reference proteome</keyword>
<dbReference type="eggNOG" id="ENOG50337UQ">
    <property type="taxonomic scope" value="Bacteria"/>
</dbReference>
<organism evidence="1 2">
    <name type="scientific">Fulvimarina pelagi HTCC2506</name>
    <dbReference type="NCBI Taxonomy" id="314231"/>
    <lineage>
        <taxon>Bacteria</taxon>
        <taxon>Pseudomonadati</taxon>
        <taxon>Pseudomonadota</taxon>
        <taxon>Alphaproteobacteria</taxon>
        <taxon>Hyphomicrobiales</taxon>
        <taxon>Aurantimonadaceae</taxon>
        <taxon>Fulvimarina</taxon>
    </lineage>
</organism>
<evidence type="ECO:0000313" key="2">
    <source>
        <dbReference type="Proteomes" id="UP000004310"/>
    </source>
</evidence>
<sequence>MAERTRGDPDWDHHLREFLDQFYGADGDLDQQFSMIAEDPGFVDDERADAFLGGVGEHLARRWHLPEIPEWVRQERRYLDWPMFYPDDPTVRRFLVAVAPPAFRVRLIFTGPDPLQRARFPYHRGVVEFPVR</sequence>
<dbReference type="Proteomes" id="UP000004310">
    <property type="component" value="Unassembled WGS sequence"/>
</dbReference>
<reference evidence="1 2" key="1">
    <citation type="journal article" date="2010" name="J. Bacteriol.">
        <title>Genome sequence of Fulvimarina pelagi HTCC2506T, a Mn(II)-oxidizing alphaproteobacterium possessing an aerobic anoxygenic photosynthetic gene cluster and Xanthorhodopsin.</title>
        <authorList>
            <person name="Kang I."/>
            <person name="Oh H.M."/>
            <person name="Lim S.I."/>
            <person name="Ferriera S."/>
            <person name="Giovannoni S.J."/>
            <person name="Cho J.C."/>
        </authorList>
    </citation>
    <scope>NUCLEOTIDE SEQUENCE [LARGE SCALE GENOMIC DNA]</scope>
    <source>
        <strain evidence="1 2">HTCC2506</strain>
    </source>
</reference>
<accession>Q0G543</accession>
<evidence type="ECO:0000313" key="1">
    <source>
        <dbReference type="EMBL" id="EAU43221.1"/>
    </source>
</evidence>
<gene>
    <name evidence="1" type="ORF">FP2506_10266</name>
</gene>